<evidence type="ECO:0000313" key="1">
    <source>
        <dbReference type="Proteomes" id="UP000887579"/>
    </source>
</evidence>
<reference evidence="2" key="1">
    <citation type="submission" date="2022-11" db="UniProtKB">
        <authorList>
            <consortium name="WormBaseParasite"/>
        </authorList>
    </citation>
    <scope>IDENTIFICATION</scope>
</reference>
<dbReference type="WBParaSite" id="ES5_v2.g29918.t1">
    <property type="protein sequence ID" value="ES5_v2.g29918.t1"/>
    <property type="gene ID" value="ES5_v2.g29918"/>
</dbReference>
<proteinExistence type="predicted"/>
<protein>
    <submittedName>
        <fullName evidence="2">Uncharacterized protein</fullName>
    </submittedName>
</protein>
<sequence length="202" mass="22079">IDDDQPTPRRHCSNVNNQCPSDFNKAFTTAITSLTTTVTTPSTVLTPLSFPPPPNYSQTPSSFPPLKNSSTPVALEGHRYVTLPTIPPISVLVPNDIKIMDKFDEIINSTPSNFNPSTLNLNGQTNSTTPEVSAGLIPSTKQISTSASNQLLLEGLRNQKPPHDPQTFKDAFLSQSFTTQSQFNNPISTNQPFQQMIPQNLN</sequence>
<organism evidence="1 2">
    <name type="scientific">Panagrolaimus sp. ES5</name>
    <dbReference type="NCBI Taxonomy" id="591445"/>
    <lineage>
        <taxon>Eukaryota</taxon>
        <taxon>Metazoa</taxon>
        <taxon>Ecdysozoa</taxon>
        <taxon>Nematoda</taxon>
        <taxon>Chromadorea</taxon>
        <taxon>Rhabditida</taxon>
        <taxon>Tylenchina</taxon>
        <taxon>Panagrolaimomorpha</taxon>
        <taxon>Panagrolaimoidea</taxon>
        <taxon>Panagrolaimidae</taxon>
        <taxon>Panagrolaimus</taxon>
    </lineage>
</organism>
<name>A0AC34GJM7_9BILA</name>
<accession>A0AC34GJM7</accession>
<dbReference type="Proteomes" id="UP000887579">
    <property type="component" value="Unplaced"/>
</dbReference>
<evidence type="ECO:0000313" key="2">
    <source>
        <dbReference type="WBParaSite" id="ES5_v2.g29918.t1"/>
    </source>
</evidence>